<dbReference type="Proteomes" id="UP000249363">
    <property type="component" value="Unassembled WGS sequence"/>
</dbReference>
<evidence type="ECO:0000313" key="5">
    <source>
        <dbReference type="Proteomes" id="UP000249363"/>
    </source>
</evidence>
<sequence>MCRKRALPVQIASMRAVFVKYYHAKNIGLRPRRPRTTAPHNVADSNIADDTHDDLQEPVHQEEFLPDDSPSSYIGDQRGPRYSVYDLCHPGTPQDAQPPTGPRVPRTEAHKPHEVELIRANGAFVTLPKDVPDEIIRCYFRHVHFLIPILNAKEFLDEYYYNGFQNINPLLMWSMCLASANFLDEETLQKTGFASRKAMKEAMYGRAKCLYDLDRGTDKLILIQSVLLLSFWYTDPQDHTGAWYWVGIAISLAQSIGIHRDPQFTHNVMPIESRPLVALCEFMTKIVTFQCHAQKISFMNSETWIGLMKTSFYLGQILRLYYRVRGPKPSPQEIEKLASDLHSVGQMEVPQASTDDLVLIHKYHLDLFYQGTLVVLYRPYVLNVNVELTPDDNAPWQEIAKTRARAAASATNMTLEKIIQLNVLNVIKPMIITALIPTMQIHLHDSRSTNALQSGLATNKLQLCMLFLANISDTYWSAGVMYRLFQRAQNILKAVSYTNGSNGTKVKRPPELPRQDNMVRPYTSPETIDNSMPSISHSNGYEPARLEQTWPNQEGISINAIDQLLNPDFALRDDNYDALFSSFGLDGLGQDQLFLGTQSETRQDMAP</sequence>
<evidence type="ECO:0000313" key="4">
    <source>
        <dbReference type="EMBL" id="RAO67551.1"/>
    </source>
</evidence>
<dbReference type="CDD" id="cd12148">
    <property type="entry name" value="fungal_TF_MHR"/>
    <property type="match status" value="1"/>
</dbReference>
<dbReference type="Pfam" id="PF04082">
    <property type="entry name" value="Fungal_trans"/>
    <property type="match status" value="1"/>
</dbReference>
<dbReference type="PANTHER" id="PTHR47425">
    <property type="entry name" value="FARB-RELATED"/>
    <property type="match status" value="1"/>
</dbReference>
<accession>A0A364KVM1</accession>
<keyword evidence="1" id="KW-0539">Nucleus</keyword>
<dbReference type="InterPro" id="IPR052761">
    <property type="entry name" value="Fungal_Detox/Toxin_TFs"/>
</dbReference>
<dbReference type="PANTHER" id="PTHR47425:SF3">
    <property type="entry name" value="ZN(II)2CYS6 TRANSCRIPTION FACTOR (EUROFUNG)"/>
    <property type="match status" value="1"/>
</dbReference>
<reference evidence="4 5" key="1">
    <citation type="journal article" date="2017" name="Biotechnol. Biofuels">
        <title>Differential beta-glucosidase expression as a function of carbon source availability in Talaromyces amestolkiae: a genomic and proteomic approach.</title>
        <authorList>
            <person name="de Eugenio L.I."/>
            <person name="Mendez-Liter J.A."/>
            <person name="Nieto-Dominguez M."/>
            <person name="Alonso L."/>
            <person name="Gil-Munoz J."/>
            <person name="Barriuso J."/>
            <person name="Prieto A."/>
            <person name="Martinez M.J."/>
        </authorList>
    </citation>
    <scope>NUCLEOTIDE SEQUENCE [LARGE SCALE GENOMIC DNA]</scope>
    <source>
        <strain evidence="4 5">CIB</strain>
    </source>
</reference>
<organism evidence="4 5">
    <name type="scientific">Talaromyces amestolkiae</name>
    <dbReference type="NCBI Taxonomy" id="1196081"/>
    <lineage>
        <taxon>Eukaryota</taxon>
        <taxon>Fungi</taxon>
        <taxon>Dikarya</taxon>
        <taxon>Ascomycota</taxon>
        <taxon>Pezizomycotina</taxon>
        <taxon>Eurotiomycetes</taxon>
        <taxon>Eurotiomycetidae</taxon>
        <taxon>Eurotiales</taxon>
        <taxon>Trichocomaceae</taxon>
        <taxon>Talaromyces</taxon>
        <taxon>Talaromyces sect. Talaromyces</taxon>
    </lineage>
</organism>
<dbReference type="GO" id="GO:0006351">
    <property type="term" value="P:DNA-templated transcription"/>
    <property type="evidence" value="ECO:0007669"/>
    <property type="project" value="InterPro"/>
</dbReference>
<feature type="region of interest" description="Disordered" evidence="2">
    <location>
        <begin position="30"/>
        <end position="52"/>
    </location>
</feature>
<comment type="caution">
    <text evidence="4">The sequence shown here is derived from an EMBL/GenBank/DDBJ whole genome shotgun (WGS) entry which is preliminary data.</text>
</comment>
<dbReference type="GO" id="GO:0008270">
    <property type="term" value="F:zinc ion binding"/>
    <property type="evidence" value="ECO:0007669"/>
    <property type="project" value="InterPro"/>
</dbReference>
<dbReference type="InterPro" id="IPR007219">
    <property type="entry name" value="XnlR_reg_dom"/>
</dbReference>
<dbReference type="GeneID" id="63792779"/>
<feature type="region of interest" description="Disordered" evidence="2">
    <location>
        <begin position="501"/>
        <end position="535"/>
    </location>
</feature>
<protein>
    <recommendedName>
        <fullName evidence="3">Xylanolytic transcriptional activator regulatory domain-containing protein</fullName>
    </recommendedName>
</protein>
<evidence type="ECO:0000256" key="1">
    <source>
        <dbReference type="ARBA" id="ARBA00023242"/>
    </source>
</evidence>
<dbReference type="EMBL" id="MIKG01000005">
    <property type="protein sequence ID" value="RAO67551.1"/>
    <property type="molecule type" value="Genomic_DNA"/>
</dbReference>
<evidence type="ECO:0000259" key="3">
    <source>
        <dbReference type="Pfam" id="PF04082"/>
    </source>
</evidence>
<feature type="compositionally biased region" description="Polar residues" evidence="2">
    <location>
        <begin position="524"/>
        <end position="535"/>
    </location>
</feature>
<evidence type="ECO:0000256" key="2">
    <source>
        <dbReference type="SAM" id="MobiDB-lite"/>
    </source>
</evidence>
<dbReference type="RefSeq" id="XP_040732067.1">
    <property type="nucleotide sequence ID" value="XM_040875833.1"/>
</dbReference>
<proteinExistence type="predicted"/>
<keyword evidence="5" id="KW-1185">Reference proteome</keyword>
<dbReference type="STRING" id="1196081.A0A364KVM1"/>
<dbReference type="AlphaFoldDB" id="A0A364KVM1"/>
<name>A0A364KVM1_TALAM</name>
<feature type="region of interest" description="Disordered" evidence="2">
    <location>
        <begin position="88"/>
        <end position="110"/>
    </location>
</feature>
<dbReference type="GO" id="GO:0003677">
    <property type="term" value="F:DNA binding"/>
    <property type="evidence" value="ECO:0007669"/>
    <property type="project" value="InterPro"/>
</dbReference>
<dbReference type="OrthoDB" id="4161332at2759"/>
<feature type="domain" description="Xylanolytic transcriptional activator regulatory" evidence="3">
    <location>
        <begin position="138"/>
        <end position="283"/>
    </location>
</feature>
<gene>
    <name evidence="4" type="ORF">BHQ10_003563</name>
</gene>